<dbReference type="EMBL" id="GGEC01086647">
    <property type="protein sequence ID" value="MBX67131.1"/>
    <property type="molecule type" value="Transcribed_RNA"/>
</dbReference>
<evidence type="ECO:0000256" key="1">
    <source>
        <dbReference type="SAM" id="MobiDB-lite"/>
    </source>
</evidence>
<dbReference type="AlphaFoldDB" id="A0A2P2QJJ0"/>
<evidence type="ECO:0000313" key="2">
    <source>
        <dbReference type="EMBL" id="MBX67131.1"/>
    </source>
</evidence>
<protein>
    <submittedName>
        <fullName evidence="2">Uncharacterized protein</fullName>
    </submittedName>
</protein>
<organism evidence="2">
    <name type="scientific">Rhizophora mucronata</name>
    <name type="common">Asiatic mangrove</name>
    <dbReference type="NCBI Taxonomy" id="61149"/>
    <lineage>
        <taxon>Eukaryota</taxon>
        <taxon>Viridiplantae</taxon>
        <taxon>Streptophyta</taxon>
        <taxon>Embryophyta</taxon>
        <taxon>Tracheophyta</taxon>
        <taxon>Spermatophyta</taxon>
        <taxon>Magnoliopsida</taxon>
        <taxon>eudicotyledons</taxon>
        <taxon>Gunneridae</taxon>
        <taxon>Pentapetalae</taxon>
        <taxon>rosids</taxon>
        <taxon>fabids</taxon>
        <taxon>Malpighiales</taxon>
        <taxon>Rhizophoraceae</taxon>
        <taxon>Rhizophora</taxon>
    </lineage>
</organism>
<feature type="region of interest" description="Disordered" evidence="1">
    <location>
        <begin position="1"/>
        <end position="27"/>
    </location>
</feature>
<accession>A0A2P2QJJ0</accession>
<feature type="compositionally biased region" description="Polar residues" evidence="1">
    <location>
        <begin position="1"/>
        <end position="10"/>
    </location>
</feature>
<name>A0A2P2QJJ0_RHIMU</name>
<reference evidence="2" key="1">
    <citation type="submission" date="2018-02" db="EMBL/GenBank/DDBJ databases">
        <title>Rhizophora mucronata_Transcriptome.</title>
        <authorList>
            <person name="Meera S.P."/>
            <person name="Sreeshan A."/>
            <person name="Augustine A."/>
        </authorList>
    </citation>
    <scope>NUCLEOTIDE SEQUENCE</scope>
    <source>
        <tissue evidence="2">Leaf</tissue>
    </source>
</reference>
<sequence length="27" mass="3089">MENKCGSLSTLRPRVNARHRILPQSHS</sequence>
<proteinExistence type="predicted"/>